<dbReference type="GO" id="GO:0016529">
    <property type="term" value="C:sarcoplasmic reticulum"/>
    <property type="evidence" value="ECO:0007669"/>
    <property type="project" value="TreeGrafter"/>
</dbReference>
<gene>
    <name evidence="2" type="ORF">PMEA_00011047</name>
</gene>
<proteinExistence type="predicted"/>
<feature type="compositionally biased region" description="Basic and acidic residues" evidence="1">
    <location>
        <begin position="141"/>
        <end position="154"/>
    </location>
</feature>
<evidence type="ECO:0008006" key="4">
    <source>
        <dbReference type="Google" id="ProtNLM"/>
    </source>
</evidence>
<evidence type="ECO:0000313" key="2">
    <source>
        <dbReference type="EMBL" id="CAH3033289.1"/>
    </source>
</evidence>
<feature type="compositionally biased region" description="Low complexity" evidence="1">
    <location>
        <begin position="217"/>
        <end position="231"/>
    </location>
</feature>
<organism evidence="2 3">
    <name type="scientific">Pocillopora meandrina</name>
    <dbReference type="NCBI Taxonomy" id="46732"/>
    <lineage>
        <taxon>Eukaryota</taxon>
        <taxon>Metazoa</taxon>
        <taxon>Cnidaria</taxon>
        <taxon>Anthozoa</taxon>
        <taxon>Hexacorallia</taxon>
        <taxon>Scleractinia</taxon>
        <taxon>Astrocoeniina</taxon>
        <taxon>Pocilloporidae</taxon>
        <taxon>Pocillopora</taxon>
    </lineage>
</organism>
<dbReference type="GO" id="GO:0005739">
    <property type="term" value="C:mitochondrion"/>
    <property type="evidence" value="ECO:0007669"/>
    <property type="project" value="TreeGrafter"/>
</dbReference>
<reference evidence="2 3" key="1">
    <citation type="submission" date="2022-05" db="EMBL/GenBank/DDBJ databases">
        <authorList>
            <consortium name="Genoscope - CEA"/>
            <person name="William W."/>
        </authorList>
    </citation>
    <scope>NUCLEOTIDE SEQUENCE [LARGE SCALE GENOMIC DNA]</scope>
</reference>
<sequence>MPSVTEIFRLLFGPPKERLDTNELPREIQQDFDNLYGRGSVLHLEVEPPDYHEEWRIYGGHNPEQGDLEHFFHSSEGDFLQEFDQMFQNIFERFLGDFNPPPQGLFSTLPPGSPSERPQENFSQRPKSLRDRMLKGPDTPHGNDDLPDQLRDSQLDGPPSPPSSFMFGDFWKLPFGGLRHPDQRADVDLDRQVEMGTHSLDDILAPRENNQGGRHISPPSSSSSSSSSFSSVTIMDSNGISETKTTRRDSSGKEEVTITRRIGDELHTIRRRKDSSGNEETEEDTVNVNSESFPYLSDGNASNPQPSLFSIVESLMEDFFPRRR</sequence>
<accession>A0AAU9VMR4</accession>
<protein>
    <recommendedName>
        <fullName evidence="4">HCLS1-associated protein X-1</fullName>
    </recommendedName>
</protein>
<name>A0AAU9VMR4_9CNID</name>
<feature type="region of interest" description="Disordered" evidence="1">
    <location>
        <begin position="101"/>
        <end position="163"/>
    </location>
</feature>
<dbReference type="Proteomes" id="UP001159428">
    <property type="component" value="Unassembled WGS sequence"/>
</dbReference>
<dbReference type="GO" id="GO:0016324">
    <property type="term" value="C:apical plasma membrane"/>
    <property type="evidence" value="ECO:0007669"/>
    <property type="project" value="TreeGrafter"/>
</dbReference>
<dbReference type="GO" id="GO:0030833">
    <property type="term" value="P:regulation of actin filament polymerization"/>
    <property type="evidence" value="ECO:0007669"/>
    <property type="project" value="TreeGrafter"/>
</dbReference>
<keyword evidence="3" id="KW-1185">Reference proteome</keyword>
<dbReference type="EMBL" id="CALNXJ010000002">
    <property type="protein sequence ID" value="CAH3033289.1"/>
    <property type="molecule type" value="Genomic_DNA"/>
</dbReference>
<dbReference type="GO" id="GO:0030136">
    <property type="term" value="C:clathrin-coated vesicle"/>
    <property type="evidence" value="ECO:0007669"/>
    <property type="project" value="TreeGrafter"/>
</dbReference>
<dbReference type="InterPro" id="IPR017248">
    <property type="entry name" value="HAX-1"/>
</dbReference>
<dbReference type="AlphaFoldDB" id="A0AAU9VMR4"/>
<dbReference type="PANTHER" id="PTHR14938">
    <property type="entry name" value="HCLS1-ASSOCIATED PROTEIN X-1"/>
    <property type="match status" value="1"/>
</dbReference>
<dbReference type="GO" id="GO:0015629">
    <property type="term" value="C:actin cytoskeleton"/>
    <property type="evidence" value="ECO:0007669"/>
    <property type="project" value="TreeGrafter"/>
</dbReference>
<evidence type="ECO:0000256" key="1">
    <source>
        <dbReference type="SAM" id="MobiDB-lite"/>
    </source>
</evidence>
<dbReference type="GO" id="GO:0043066">
    <property type="term" value="P:negative regulation of apoptotic process"/>
    <property type="evidence" value="ECO:0007669"/>
    <property type="project" value="InterPro"/>
</dbReference>
<dbReference type="PANTHER" id="PTHR14938:SF2">
    <property type="entry name" value="HCLS1-ASSOCIATED PROTEIN X-1"/>
    <property type="match status" value="1"/>
</dbReference>
<feature type="region of interest" description="Disordered" evidence="1">
    <location>
        <begin position="201"/>
        <end position="306"/>
    </location>
</feature>
<feature type="compositionally biased region" description="Polar residues" evidence="1">
    <location>
        <begin position="232"/>
        <end position="243"/>
    </location>
</feature>
<evidence type="ECO:0000313" key="3">
    <source>
        <dbReference type="Proteomes" id="UP001159428"/>
    </source>
</evidence>
<feature type="compositionally biased region" description="Basic and acidic residues" evidence="1">
    <location>
        <begin position="244"/>
        <end position="268"/>
    </location>
</feature>
<comment type="caution">
    <text evidence="2">The sequence shown here is derived from an EMBL/GenBank/DDBJ whole genome shotgun (WGS) entry which is preliminary data.</text>
</comment>